<dbReference type="PANTHER" id="PTHR47737:SF1">
    <property type="entry name" value="GLYCINE BETAINE_PROLINE BETAINE TRANSPORT SYSTEM PERMEASE PROTEIN PROW"/>
    <property type="match status" value="1"/>
</dbReference>
<gene>
    <name evidence="7" type="ordered locus">Nther_1090</name>
</gene>
<dbReference type="KEGG" id="nth:Nther_1090"/>
<reference evidence="7 8" key="1">
    <citation type="submission" date="2008-04" db="EMBL/GenBank/DDBJ databases">
        <title>Complete sequence of chromosome of Natranaerobius thermophilus JW/NM-WN-LF.</title>
        <authorList>
            <consortium name="US DOE Joint Genome Institute"/>
            <person name="Copeland A."/>
            <person name="Lucas S."/>
            <person name="Lapidus A."/>
            <person name="Glavina del Rio T."/>
            <person name="Dalin E."/>
            <person name="Tice H."/>
            <person name="Bruce D."/>
            <person name="Goodwin L."/>
            <person name="Pitluck S."/>
            <person name="Chertkov O."/>
            <person name="Brettin T."/>
            <person name="Detter J.C."/>
            <person name="Han C."/>
            <person name="Kuske C.R."/>
            <person name="Schmutz J."/>
            <person name="Larimer F."/>
            <person name="Land M."/>
            <person name="Hauser L."/>
            <person name="Kyrpides N."/>
            <person name="Lykidis A."/>
            <person name="Mesbah N.M."/>
            <person name="Wiegel J."/>
        </authorList>
    </citation>
    <scope>NUCLEOTIDE SEQUENCE [LARGE SCALE GENOMIC DNA]</scope>
    <source>
        <strain evidence="8">ATCC BAA-1301 / DSM 18059 / JW/NM-WN-LF</strain>
    </source>
</reference>
<dbReference type="STRING" id="457570.Nther_1090"/>
<sequence length="292" mass="32885">MSRTAIILVVAAAVIGAFFIFTNDFGDNGEAEDTIEFGFVNWACSVAKTHTISAVLENEMNYDTQLTMADAGPVYADVAAGDQDAFVSAWLPVTHQSYYEDYGDDIVDLGPVYEGARIGLVVPEYLEEIDSIEEMDEYEEEFDTEIVGIDAGAGIMGSTDEALETYESLENYTLTESSDAAMTGELGTAINNEEWIVVTGWTPHWKFAEWDLKFLEDPEQVYGEAEDIHVMVRENFDDDQPDVNQLLENFYLEEEELGEIMAMIDEMDDEQEAAEQWIDENQDIVEEWLPEE</sequence>
<evidence type="ECO:0000256" key="1">
    <source>
        <dbReference type="ARBA" id="ARBA00004236"/>
    </source>
</evidence>
<evidence type="ECO:0000256" key="2">
    <source>
        <dbReference type="ARBA" id="ARBA00022448"/>
    </source>
</evidence>
<dbReference type="SUPFAM" id="SSF53850">
    <property type="entry name" value="Periplasmic binding protein-like II"/>
    <property type="match status" value="1"/>
</dbReference>
<dbReference type="OrthoDB" id="9787902at2"/>
<dbReference type="GO" id="GO:0015871">
    <property type="term" value="P:choline transport"/>
    <property type="evidence" value="ECO:0007669"/>
    <property type="project" value="TreeGrafter"/>
</dbReference>
<dbReference type="InterPro" id="IPR007210">
    <property type="entry name" value="ABC_Gly_betaine_transp_sub-bd"/>
</dbReference>
<keyword evidence="8" id="KW-1185">Reference proteome</keyword>
<dbReference type="GO" id="GO:0015226">
    <property type="term" value="F:carnitine transmembrane transporter activity"/>
    <property type="evidence" value="ECO:0007669"/>
    <property type="project" value="TreeGrafter"/>
</dbReference>
<dbReference type="InParanoid" id="B2A151"/>
<dbReference type="RefSeq" id="WP_012447549.1">
    <property type="nucleotide sequence ID" value="NC_010718.1"/>
</dbReference>
<keyword evidence="5" id="KW-0175">Coiled coil</keyword>
<proteinExistence type="predicted"/>
<dbReference type="PANTHER" id="PTHR47737">
    <property type="entry name" value="GLYCINE BETAINE/PROLINE BETAINE TRANSPORT SYSTEM PERMEASE PROTEIN PROW"/>
    <property type="match status" value="1"/>
</dbReference>
<evidence type="ECO:0000256" key="3">
    <source>
        <dbReference type="ARBA" id="ARBA00022475"/>
    </source>
</evidence>
<evidence type="ECO:0000256" key="4">
    <source>
        <dbReference type="ARBA" id="ARBA00023136"/>
    </source>
</evidence>
<dbReference type="HOGENOM" id="CLU_008673_1_0_9"/>
<feature type="domain" description="ABC-type glycine betaine transport system substrate-binding" evidence="6">
    <location>
        <begin position="33"/>
        <end position="280"/>
    </location>
</feature>
<dbReference type="EMBL" id="CP001034">
    <property type="protein sequence ID" value="ACB84674.1"/>
    <property type="molecule type" value="Genomic_DNA"/>
</dbReference>
<evidence type="ECO:0000256" key="5">
    <source>
        <dbReference type="SAM" id="Coils"/>
    </source>
</evidence>
<dbReference type="Gene3D" id="3.40.190.100">
    <property type="entry name" value="Glycine betaine-binding periplasmic protein, domain 2"/>
    <property type="match status" value="1"/>
</dbReference>
<accession>B2A151</accession>
<dbReference type="Gene3D" id="3.10.105.10">
    <property type="entry name" value="Dipeptide-binding Protein, Domain 3"/>
    <property type="match status" value="2"/>
</dbReference>
<dbReference type="AlphaFoldDB" id="B2A151"/>
<dbReference type="Proteomes" id="UP000001683">
    <property type="component" value="Chromosome"/>
</dbReference>
<dbReference type="eggNOG" id="COG2113">
    <property type="taxonomic scope" value="Bacteria"/>
</dbReference>
<dbReference type="Pfam" id="PF04069">
    <property type="entry name" value="OpuAC"/>
    <property type="match status" value="1"/>
</dbReference>
<dbReference type="GO" id="GO:0043190">
    <property type="term" value="C:ATP-binding cassette (ABC) transporter complex"/>
    <property type="evidence" value="ECO:0007669"/>
    <property type="project" value="InterPro"/>
</dbReference>
<keyword evidence="2" id="KW-0813">Transport</keyword>
<keyword evidence="3" id="KW-1003">Cell membrane</keyword>
<dbReference type="GO" id="GO:0031460">
    <property type="term" value="P:glycine betaine transport"/>
    <property type="evidence" value="ECO:0007669"/>
    <property type="project" value="TreeGrafter"/>
</dbReference>
<dbReference type="CDD" id="cd13639">
    <property type="entry name" value="PBP2_OpuAC_like"/>
    <property type="match status" value="1"/>
</dbReference>
<evidence type="ECO:0000313" key="8">
    <source>
        <dbReference type="Proteomes" id="UP000001683"/>
    </source>
</evidence>
<dbReference type="GO" id="GO:0005275">
    <property type="term" value="F:amine transmembrane transporter activity"/>
    <property type="evidence" value="ECO:0007669"/>
    <property type="project" value="TreeGrafter"/>
</dbReference>
<evidence type="ECO:0000259" key="6">
    <source>
        <dbReference type="Pfam" id="PF04069"/>
    </source>
</evidence>
<reference evidence="7 8" key="2">
    <citation type="journal article" date="2011" name="J. Bacteriol.">
        <title>Complete genome sequence of the anaerobic, halophilic alkalithermophile Natranaerobius thermophilus JW/NM-WN-LF.</title>
        <authorList>
            <person name="Zhao B."/>
            <person name="Mesbah N.M."/>
            <person name="Dalin E."/>
            <person name="Goodwin L."/>
            <person name="Nolan M."/>
            <person name="Pitluck S."/>
            <person name="Chertkov O."/>
            <person name="Brettin T.S."/>
            <person name="Han J."/>
            <person name="Larimer F.W."/>
            <person name="Land M.L."/>
            <person name="Hauser L."/>
            <person name="Kyrpides N."/>
            <person name="Wiegel J."/>
        </authorList>
    </citation>
    <scope>NUCLEOTIDE SEQUENCE [LARGE SCALE GENOMIC DNA]</scope>
    <source>
        <strain evidence="8">ATCC BAA-1301 / DSM 18059 / JW/NM-WN-LF</strain>
    </source>
</reference>
<evidence type="ECO:0000313" key="7">
    <source>
        <dbReference type="EMBL" id="ACB84674.1"/>
    </source>
</evidence>
<protein>
    <submittedName>
        <fullName evidence="7">Substrate-binding region of ABC-type glycine betaine transport system</fullName>
    </submittedName>
</protein>
<comment type="subcellular location">
    <subcellularLocation>
        <location evidence="1">Cell membrane</location>
    </subcellularLocation>
</comment>
<feature type="coiled-coil region" evidence="5">
    <location>
        <begin position="260"/>
        <end position="287"/>
    </location>
</feature>
<organism evidence="7 8">
    <name type="scientific">Natranaerobius thermophilus (strain ATCC BAA-1301 / DSM 18059 / JW/NM-WN-LF)</name>
    <dbReference type="NCBI Taxonomy" id="457570"/>
    <lineage>
        <taxon>Bacteria</taxon>
        <taxon>Bacillati</taxon>
        <taxon>Bacillota</taxon>
        <taxon>Clostridia</taxon>
        <taxon>Natranaerobiales</taxon>
        <taxon>Natranaerobiaceae</taxon>
        <taxon>Natranaerobius</taxon>
    </lineage>
</organism>
<name>B2A151_NATTJ</name>
<keyword evidence="4" id="KW-0472">Membrane</keyword>